<reference evidence="4 6" key="2">
    <citation type="submission" date="2014-03" db="EMBL/GenBank/DDBJ databases">
        <authorList>
            <person name="Urmite Genomes U."/>
        </authorList>
    </citation>
    <scope>NUCLEOTIDE SEQUENCE [LARGE SCALE GENOMIC DNA]</scope>
    <source>
        <strain evidence="4 6">S1</strain>
    </source>
</reference>
<dbReference type="InterPro" id="IPR023365">
    <property type="entry name" value="Sortase_dom-sf"/>
</dbReference>
<dbReference type="Proteomes" id="UP000052946">
    <property type="component" value="Unassembled WGS sequence"/>
</dbReference>
<reference evidence="7" key="3">
    <citation type="submission" date="2015-07" db="EMBL/GenBank/DDBJ databases">
        <title>Draft Genome Sequence of Oceanobacillus picturae Heshi-B3 that Was Isolated from Fermented Rice Bran with Aging Salted Mackerel, Which Was Named Heshiko as Traditional Fermented Seafood in Japan.</title>
        <authorList>
            <person name="Akuzawa S."/>
            <person name="Nakagawa J."/>
            <person name="Kanekatsu T."/>
            <person name="Kanesaki Y."/>
            <person name="Suzuki T."/>
        </authorList>
    </citation>
    <scope>NUCLEOTIDE SEQUENCE [LARGE SCALE GENOMIC DNA]</scope>
    <source>
        <strain evidence="7">Heshi-B3</strain>
    </source>
</reference>
<evidence type="ECO:0000256" key="1">
    <source>
        <dbReference type="ARBA" id="ARBA00022801"/>
    </source>
</evidence>
<dbReference type="InterPro" id="IPR042001">
    <property type="entry name" value="Sortase_F"/>
</dbReference>
<evidence type="ECO:0000313" key="5">
    <source>
        <dbReference type="EMBL" id="GAQ16660.1"/>
    </source>
</evidence>
<dbReference type="PROSITE" id="PS51257">
    <property type="entry name" value="PROKAR_LIPOPROTEIN"/>
    <property type="match status" value="1"/>
</dbReference>
<keyword evidence="1" id="KW-0378">Hydrolase</keyword>
<dbReference type="RefSeq" id="WP_036577135.1">
    <property type="nucleotide sequence ID" value="NZ_BBXV01000008.1"/>
</dbReference>
<dbReference type="SUPFAM" id="SSF63817">
    <property type="entry name" value="Sortase"/>
    <property type="match status" value="1"/>
</dbReference>
<keyword evidence="3" id="KW-0732">Signal</keyword>
<feature type="region of interest" description="Disordered" evidence="2">
    <location>
        <begin position="20"/>
        <end position="63"/>
    </location>
</feature>
<dbReference type="AlphaFoldDB" id="W9AMI4"/>
<protein>
    <submittedName>
        <fullName evidence="4">Sortase, marine proteobacterial type</fullName>
    </submittedName>
</protein>
<gene>
    <name evidence="4" type="ORF">BN988_02629</name>
    <name evidence="5" type="ORF">OPHB3_0584</name>
</gene>
<dbReference type="Proteomes" id="UP000028863">
    <property type="component" value="Unassembled WGS sequence"/>
</dbReference>
<evidence type="ECO:0000313" key="6">
    <source>
        <dbReference type="Proteomes" id="UP000028863"/>
    </source>
</evidence>
<accession>W9AMI4</accession>
<dbReference type="InterPro" id="IPR005754">
    <property type="entry name" value="Sortase"/>
</dbReference>
<evidence type="ECO:0000256" key="2">
    <source>
        <dbReference type="SAM" id="MobiDB-lite"/>
    </source>
</evidence>
<dbReference type="eggNOG" id="COG3764">
    <property type="taxonomic scope" value="Bacteria"/>
</dbReference>
<reference evidence="4 6" key="1">
    <citation type="submission" date="2014-03" db="EMBL/GenBank/DDBJ databases">
        <title>Draft genome sequencing of Oceanobacillus picturae strain S1 isolated from human gut.</title>
        <authorList>
            <person name="Croce O."/>
            <person name="Lagier J.C."/>
            <person name="Raoult D."/>
        </authorList>
    </citation>
    <scope>NUCLEOTIDE SEQUENCE [LARGE SCALE GENOMIC DNA]</scope>
    <source>
        <strain evidence="4 6">S1</strain>
    </source>
</reference>
<dbReference type="Gene3D" id="2.40.260.10">
    <property type="entry name" value="Sortase"/>
    <property type="match status" value="1"/>
</dbReference>
<organism evidence="4 6">
    <name type="scientific">Oceanobacillus picturae</name>
    <dbReference type="NCBI Taxonomy" id="171693"/>
    <lineage>
        <taxon>Bacteria</taxon>
        <taxon>Bacillati</taxon>
        <taxon>Bacillota</taxon>
        <taxon>Bacilli</taxon>
        <taxon>Bacillales</taxon>
        <taxon>Bacillaceae</taxon>
        <taxon>Oceanobacillus</taxon>
    </lineage>
</organism>
<reference evidence="5 7" key="4">
    <citation type="journal article" date="2016" name="Genome Announc.">
        <title>Draft Genome Sequence of Oceanobacillus picturae Heshi-B3, Isolated from Fermented Rice Bran in a Traditional Japanese Seafood Dish.</title>
        <authorList>
            <person name="Akuzawa S."/>
            <person name="Nagaoka J."/>
            <person name="Kanekatsu M."/>
            <person name="Kanesaki Y."/>
            <person name="Suzuki T."/>
        </authorList>
    </citation>
    <scope>NUCLEOTIDE SEQUENCE [LARGE SCALE GENOMIC DNA]</scope>
    <source>
        <strain evidence="5 7">Heshi-B3</strain>
    </source>
</reference>
<dbReference type="GO" id="GO:0016787">
    <property type="term" value="F:hydrolase activity"/>
    <property type="evidence" value="ECO:0007669"/>
    <property type="project" value="UniProtKB-KW"/>
</dbReference>
<keyword evidence="6" id="KW-1185">Reference proteome</keyword>
<dbReference type="CDD" id="cd05829">
    <property type="entry name" value="Sortase_F"/>
    <property type="match status" value="1"/>
</dbReference>
<feature type="signal peptide" evidence="3">
    <location>
        <begin position="1"/>
        <end position="19"/>
    </location>
</feature>
<dbReference type="STRING" id="171693.BN988_02629"/>
<name>W9AMI4_9BACI</name>
<comment type="caution">
    <text evidence="4">The sequence shown here is derived from an EMBL/GenBank/DDBJ whole genome shotgun (WGS) entry which is preliminary data.</text>
</comment>
<evidence type="ECO:0000313" key="7">
    <source>
        <dbReference type="Proteomes" id="UP000052946"/>
    </source>
</evidence>
<feature type="chain" id="PRO_5038289807" evidence="3">
    <location>
        <begin position="20"/>
        <end position="216"/>
    </location>
</feature>
<proteinExistence type="predicted"/>
<feature type="compositionally biased region" description="Low complexity" evidence="2">
    <location>
        <begin position="20"/>
        <end position="60"/>
    </location>
</feature>
<dbReference type="OrthoDB" id="525039at2"/>
<sequence length="216" mass="23667">MRRLLVVALAILLVGCSQTQNEESSVQSNSESADSAESSHRSLSVDNTEEASAPEAESSPIIQDKEYNLNPKSITIDAIDVESEVESVGLLENGEMEVPEDFRKTGWFDLGTNPGDRGSSVIAGHVDDKTGPGVFFDLNKLKKGDEVEVTGESGEKLVFEVVDKQRFPKEDAPINDIFGYTSRRMLNLITCIGEFDYSIGGRLERLVVYTELKSEG</sequence>
<dbReference type="EMBL" id="BBXV01000008">
    <property type="protein sequence ID" value="GAQ16660.1"/>
    <property type="molecule type" value="Genomic_DNA"/>
</dbReference>
<dbReference type="Pfam" id="PF04203">
    <property type="entry name" value="Sortase"/>
    <property type="match status" value="1"/>
</dbReference>
<dbReference type="EMBL" id="CCAX010000002">
    <property type="protein sequence ID" value="CDO04087.1"/>
    <property type="molecule type" value="Genomic_DNA"/>
</dbReference>
<evidence type="ECO:0000313" key="4">
    <source>
        <dbReference type="EMBL" id="CDO04087.1"/>
    </source>
</evidence>
<evidence type="ECO:0000256" key="3">
    <source>
        <dbReference type="SAM" id="SignalP"/>
    </source>
</evidence>